<dbReference type="RefSeq" id="WP_227906663.1">
    <property type="nucleotide sequence ID" value="NZ_CP095461.1"/>
</dbReference>
<dbReference type="Gene3D" id="3.30.9.10">
    <property type="entry name" value="D-Amino Acid Oxidase, subunit A, domain 2"/>
    <property type="match status" value="1"/>
</dbReference>
<dbReference type="InterPro" id="IPR050641">
    <property type="entry name" value="RIFMO-like"/>
</dbReference>
<gene>
    <name evidence="4" type="ORF">LJ751_02320</name>
</gene>
<evidence type="ECO:0000259" key="3">
    <source>
        <dbReference type="Pfam" id="PF01494"/>
    </source>
</evidence>
<dbReference type="GO" id="GO:0016709">
    <property type="term" value="F:oxidoreductase activity, acting on paired donors, with incorporation or reduction of molecular oxygen, NAD(P)H as one donor, and incorporation of one atom of oxygen"/>
    <property type="evidence" value="ECO:0007669"/>
    <property type="project" value="UniProtKB-ARBA"/>
</dbReference>
<proteinExistence type="predicted"/>
<dbReference type="Gene3D" id="3.50.50.60">
    <property type="entry name" value="FAD/NAD(P)-binding domain"/>
    <property type="match status" value="1"/>
</dbReference>
<dbReference type="GO" id="GO:0071949">
    <property type="term" value="F:FAD binding"/>
    <property type="evidence" value="ECO:0007669"/>
    <property type="project" value="InterPro"/>
</dbReference>
<dbReference type="SUPFAM" id="SSF54373">
    <property type="entry name" value="FAD-linked reductases, C-terminal domain"/>
    <property type="match status" value="1"/>
</dbReference>
<sequence length="397" mass="43648">MGAARTVLKTKVGIVGGGPAGLMLSHLLAGAGIESIVVEKRDYETIRTTHRAGILEHGSVKMLTDGGVSNRVLTDGHRHEGIDLRFGGISHRIDFQDLVGESVWLYPQNEVFVDLAAARARDGGDVRWAVSGTEVLDLTTDTPKIRFTDAEGAGIEIHCDILVGADGSQGVCRRAIPAEQRRENFIEYPFAWFGILTEAPPSAPELVYANSDRGFALISQRNDTIQRMYFQADPTENPDDWTEEQIWEELQLRVDGPDGFELKRGPIFEKTLLKFRSYVCEPLRYGGLFLAGDAGHTVPPTGAKGLNLALADVQVLFEAIESFYATSEKDLLDGYSDQALARVWRAQNFSYWMTSMLHTRADAGPFERKRALGELAGVVASRHGSAYLAEGYTGWPS</sequence>
<dbReference type="NCBIfam" id="NF006091">
    <property type="entry name" value="PRK08243.1"/>
    <property type="match status" value="1"/>
</dbReference>
<evidence type="ECO:0000313" key="5">
    <source>
        <dbReference type="Proteomes" id="UP001139264"/>
    </source>
</evidence>
<evidence type="ECO:0000256" key="2">
    <source>
        <dbReference type="ARBA" id="ARBA00022827"/>
    </source>
</evidence>
<dbReference type="Pfam" id="PF01494">
    <property type="entry name" value="FAD_binding_3"/>
    <property type="match status" value="1"/>
</dbReference>
<evidence type="ECO:0000256" key="1">
    <source>
        <dbReference type="ARBA" id="ARBA00022630"/>
    </source>
</evidence>
<comment type="caution">
    <text evidence="4">The sequence shown here is derived from an EMBL/GenBank/DDBJ whole genome shotgun (WGS) entry which is preliminary data.</text>
</comment>
<name>A0A9X1S4W5_9MICC</name>
<dbReference type="Proteomes" id="UP001139264">
    <property type="component" value="Unassembled WGS sequence"/>
</dbReference>
<dbReference type="PANTHER" id="PTHR43004">
    <property type="entry name" value="TRK SYSTEM POTASSIUM UPTAKE PROTEIN"/>
    <property type="match status" value="1"/>
</dbReference>
<keyword evidence="2" id="KW-0274">FAD</keyword>
<dbReference type="AlphaFoldDB" id="A0A9X1S4W5"/>
<evidence type="ECO:0000313" key="4">
    <source>
        <dbReference type="EMBL" id="MCC3268198.1"/>
    </source>
</evidence>
<accession>A0A9X1S4W5</accession>
<dbReference type="InterPro" id="IPR002938">
    <property type="entry name" value="FAD-bd"/>
</dbReference>
<dbReference type="PRINTS" id="PR00420">
    <property type="entry name" value="RNGMNOXGNASE"/>
</dbReference>
<organism evidence="4 5">
    <name type="scientific">Arthrobacter gengyunqii</name>
    <dbReference type="NCBI Taxonomy" id="2886940"/>
    <lineage>
        <taxon>Bacteria</taxon>
        <taxon>Bacillati</taxon>
        <taxon>Actinomycetota</taxon>
        <taxon>Actinomycetes</taxon>
        <taxon>Micrococcales</taxon>
        <taxon>Micrococcaceae</taxon>
        <taxon>Arthrobacter</taxon>
    </lineage>
</organism>
<feature type="domain" description="FAD-binding" evidence="3">
    <location>
        <begin position="9"/>
        <end position="349"/>
    </location>
</feature>
<dbReference type="InterPro" id="IPR036188">
    <property type="entry name" value="FAD/NAD-bd_sf"/>
</dbReference>
<reference evidence="4" key="1">
    <citation type="submission" date="2021-10" db="EMBL/GenBank/DDBJ databases">
        <title>Novel species in genus Arthrobacter.</title>
        <authorList>
            <person name="Liu Y."/>
        </authorList>
    </citation>
    <scope>NUCLEOTIDE SEQUENCE</scope>
    <source>
        <strain evidence="4">Zg-Y809</strain>
    </source>
</reference>
<dbReference type="SUPFAM" id="SSF51905">
    <property type="entry name" value="FAD/NAD(P)-binding domain"/>
    <property type="match status" value="1"/>
</dbReference>
<dbReference type="EMBL" id="JAJFZP010000004">
    <property type="protein sequence ID" value="MCC3268198.1"/>
    <property type="molecule type" value="Genomic_DNA"/>
</dbReference>
<protein>
    <submittedName>
        <fullName evidence="4">4-hydroxybenzoate 3-monooxygenase</fullName>
    </submittedName>
</protein>
<dbReference type="PANTHER" id="PTHR43004:SF3">
    <property type="entry name" value="P-HYDROXYBENZOATE HYDROXYLASE"/>
    <property type="match status" value="1"/>
</dbReference>
<keyword evidence="1" id="KW-0285">Flavoprotein</keyword>